<dbReference type="AlphaFoldDB" id="A0A7S1CAN0"/>
<sequence length="333" mass="34664">MARPVKMEELDAVLEKALDDFDEDEGEVVAPPAGAGGAGGGSGGGGAAAGAAAESDVDRAAAAAALDATKAVAAGDAEGDSELAAAMASLMEEMQKPEFNSSVEASMRELSGEAPGAGGAGGGIGGVLNPFAAAAAAGGLGAPPPNAVDKSVAQTLEMMSGMAQTNEGIDPAATEAMGEDVMKSMMEQFERMGEKEDFQSIVDNMMRQMLSKEIMYVPMKQIAERFPEWLADNEKKLSEEEYEKYGMQYQYFQRIVAVYETEPDNFPKLMELMQDMQETGQPPSEIIKELAPGLQFTDDGMPMLPNMGPGMPGMPTIPGLDGAPGPPGACSIM</sequence>
<name>A0A7S1CAN0_9STRA</name>
<accession>A0A7S1CAN0</accession>
<gene>
    <name evidence="2" type="ORF">BSP0115_LOCUS5991</name>
</gene>
<dbReference type="GO" id="GO:0005778">
    <property type="term" value="C:peroxisomal membrane"/>
    <property type="evidence" value="ECO:0007669"/>
    <property type="project" value="TreeGrafter"/>
</dbReference>
<proteinExistence type="predicted"/>
<organism evidence="2">
    <name type="scientific">Bicosoecida sp. CB-2014</name>
    <dbReference type="NCBI Taxonomy" id="1486930"/>
    <lineage>
        <taxon>Eukaryota</taxon>
        <taxon>Sar</taxon>
        <taxon>Stramenopiles</taxon>
        <taxon>Bigyra</taxon>
        <taxon>Opalozoa</taxon>
        <taxon>Bicosoecida</taxon>
    </lineage>
</organism>
<dbReference type="Gene3D" id="1.20.120.900">
    <property type="entry name" value="Pex19, mPTS binding domain"/>
    <property type="match status" value="1"/>
</dbReference>
<dbReference type="Pfam" id="PF04614">
    <property type="entry name" value="Pex19"/>
    <property type="match status" value="1"/>
</dbReference>
<dbReference type="GO" id="GO:0033328">
    <property type="term" value="F:peroxisome membrane targeting sequence binding"/>
    <property type="evidence" value="ECO:0007669"/>
    <property type="project" value="TreeGrafter"/>
</dbReference>
<evidence type="ECO:0008006" key="3">
    <source>
        <dbReference type="Google" id="ProtNLM"/>
    </source>
</evidence>
<reference evidence="2" key="1">
    <citation type="submission" date="2021-01" db="EMBL/GenBank/DDBJ databases">
        <authorList>
            <person name="Corre E."/>
            <person name="Pelletier E."/>
            <person name="Niang G."/>
            <person name="Scheremetjew M."/>
            <person name="Finn R."/>
            <person name="Kale V."/>
            <person name="Holt S."/>
            <person name="Cochrane G."/>
            <person name="Meng A."/>
            <person name="Brown T."/>
            <person name="Cohen L."/>
        </authorList>
    </citation>
    <scope>NUCLEOTIDE SEQUENCE</scope>
    <source>
        <strain evidence="2">Ms1</strain>
    </source>
</reference>
<evidence type="ECO:0000313" key="2">
    <source>
        <dbReference type="EMBL" id="CAD8912741.1"/>
    </source>
</evidence>
<dbReference type="InterPro" id="IPR038322">
    <property type="entry name" value="Pex19_C_sf"/>
</dbReference>
<evidence type="ECO:0000256" key="1">
    <source>
        <dbReference type="SAM" id="MobiDB-lite"/>
    </source>
</evidence>
<feature type="region of interest" description="Disordered" evidence="1">
    <location>
        <begin position="20"/>
        <end position="51"/>
    </location>
</feature>
<dbReference type="GO" id="GO:0045046">
    <property type="term" value="P:protein import into peroxisome membrane"/>
    <property type="evidence" value="ECO:0007669"/>
    <property type="project" value="TreeGrafter"/>
</dbReference>
<feature type="compositionally biased region" description="Gly residues" evidence="1">
    <location>
        <begin position="34"/>
        <end position="48"/>
    </location>
</feature>
<dbReference type="EMBL" id="HBFS01008701">
    <property type="protein sequence ID" value="CAD8912741.1"/>
    <property type="molecule type" value="Transcribed_RNA"/>
</dbReference>
<dbReference type="PANTHER" id="PTHR12774">
    <property type="entry name" value="PEROXISOMAL BIOGENESIS FACTOR 19"/>
    <property type="match status" value="1"/>
</dbReference>
<dbReference type="InterPro" id="IPR006708">
    <property type="entry name" value="Pex19"/>
</dbReference>
<protein>
    <recommendedName>
        <fullName evidence="3">Peroxin-19</fullName>
    </recommendedName>
</protein>
<dbReference type="PANTHER" id="PTHR12774:SF2">
    <property type="entry name" value="PEROXISOMAL BIOGENESIS FACTOR 19"/>
    <property type="match status" value="1"/>
</dbReference>